<gene>
    <name evidence="1" type="ORF">S03H2_13901</name>
</gene>
<protein>
    <recommendedName>
        <fullName evidence="2">HTH arsR-type domain-containing protein</fullName>
    </recommendedName>
</protein>
<dbReference type="InterPro" id="IPR036388">
    <property type="entry name" value="WH-like_DNA-bd_sf"/>
</dbReference>
<reference evidence="1" key="1">
    <citation type="journal article" date="2014" name="Front. Microbiol.">
        <title>High frequency of phylogenetically diverse reductive dehalogenase-homologous genes in deep subseafloor sedimentary metagenomes.</title>
        <authorList>
            <person name="Kawai M."/>
            <person name="Futagami T."/>
            <person name="Toyoda A."/>
            <person name="Takaki Y."/>
            <person name="Nishi S."/>
            <person name="Hori S."/>
            <person name="Arai W."/>
            <person name="Tsubouchi T."/>
            <person name="Morono Y."/>
            <person name="Uchiyama I."/>
            <person name="Ito T."/>
            <person name="Fujiyama A."/>
            <person name="Inagaki F."/>
            <person name="Takami H."/>
        </authorList>
    </citation>
    <scope>NUCLEOTIDE SEQUENCE</scope>
    <source>
        <strain evidence="1">Expedition CK06-06</strain>
    </source>
</reference>
<dbReference type="EMBL" id="BARU01007051">
    <property type="protein sequence ID" value="GAH40587.1"/>
    <property type="molecule type" value="Genomic_DNA"/>
</dbReference>
<name>X1F6N9_9ZZZZ</name>
<proteinExistence type="predicted"/>
<evidence type="ECO:0008006" key="2">
    <source>
        <dbReference type="Google" id="ProtNLM"/>
    </source>
</evidence>
<sequence>MPDEFDFKNYKSMEEYSQTIEGTKYLHDLYLRAINHPVRREILEIINKSFDKKISKKELLKELIEKNVIKEENQLVYNIDYLLKAFCIKSIEDDESNEIFYEITQSGKVIEYLE</sequence>
<accession>X1F6N9</accession>
<dbReference type="AlphaFoldDB" id="X1F6N9"/>
<organism evidence="1">
    <name type="scientific">marine sediment metagenome</name>
    <dbReference type="NCBI Taxonomy" id="412755"/>
    <lineage>
        <taxon>unclassified sequences</taxon>
        <taxon>metagenomes</taxon>
        <taxon>ecological metagenomes</taxon>
    </lineage>
</organism>
<evidence type="ECO:0000313" key="1">
    <source>
        <dbReference type="EMBL" id="GAH40587.1"/>
    </source>
</evidence>
<dbReference type="Gene3D" id="1.10.10.10">
    <property type="entry name" value="Winged helix-like DNA-binding domain superfamily/Winged helix DNA-binding domain"/>
    <property type="match status" value="1"/>
</dbReference>
<comment type="caution">
    <text evidence="1">The sequence shown here is derived from an EMBL/GenBank/DDBJ whole genome shotgun (WGS) entry which is preliminary data.</text>
</comment>